<dbReference type="PANTHER" id="PTHR43581">
    <property type="entry name" value="ATP/GTP PHOSPHATASE"/>
    <property type="match status" value="1"/>
</dbReference>
<evidence type="ECO:0000313" key="3">
    <source>
        <dbReference type="Proteomes" id="UP001436462"/>
    </source>
</evidence>
<evidence type="ECO:0000313" key="2">
    <source>
        <dbReference type="EMBL" id="MEQ5348869.1"/>
    </source>
</evidence>
<protein>
    <submittedName>
        <fullName evidence="2">Retron Eco8 family effector endonuclease</fullName>
    </submittedName>
</protein>
<keyword evidence="3" id="KW-1185">Reference proteome</keyword>
<dbReference type="GO" id="GO:0004519">
    <property type="term" value="F:endonuclease activity"/>
    <property type="evidence" value="ECO:0007669"/>
    <property type="project" value="UniProtKB-KW"/>
</dbReference>
<dbReference type="InterPro" id="IPR041685">
    <property type="entry name" value="AAA_GajA/Old/RecF-like"/>
</dbReference>
<dbReference type="EMBL" id="JBEEWF010000007">
    <property type="protein sequence ID" value="MEQ5348869.1"/>
    <property type="molecule type" value="Genomic_DNA"/>
</dbReference>
<dbReference type="RefSeq" id="WP_349419947.1">
    <property type="nucleotide sequence ID" value="NZ_JBEEWF010000007.1"/>
</dbReference>
<dbReference type="Pfam" id="PF13175">
    <property type="entry name" value="AAA_15"/>
    <property type="match status" value="1"/>
</dbReference>
<reference evidence="2 3" key="1">
    <citation type="submission" date="2024-04" db="EMBL/GenBank/DDBJ databases">
        <title>Role of Flies in the Dissemination of Carbapenem-Resistant Enterobacteriaceae (CRE): An Epidemiological and Genomic Study in China.</title>
        <authorList>
            <person name="Kaichao C."/>
            <person name="Zhang R."/>
            <person name="Chen S."/>
        </authorList>
    </citation>
    <scope>NUCLEOTIDE SEQUENCE [LARGE SCALE GENOMIC DNA]</scope>
    <source>
        <strain evidence="3">fly-1011</strain>
    </source>
</reference>
<gene>
    <name evidence="2" type="ORF">ABN253_11810</name>
</gene>
<proteinExistence type="predicted"/>
<dbReference type="InterPro" id="IPR027417">
    <property type="entry name" value="P-loop_NTPase"/>
</dbReference>
<dbReference type="InterPro" id="IPR051396">
    <property type="entry name" value="Bact_Antivir_Def_Nuclease"/>
</dbReference>
<dbReference type="Proteomes" id="UP001436462">
    <property type="component" value="Unassembled WGS sequence"/>
</dbReference>
<dbReference type="NCBIfam" id="NF038234">
    <property type="entry name" value="retron_eff_Eco8"/>
    <property type="match status" value="1"/>
</dbReference>
<keyword evidence="2" id="KW-0255">Endonuclease</keyword>
<name>A0ABV1LB05_9GAMM</name>
<keyword evidence="2" id="KW-0540">Nuclease</keyword>
<accession>A0ABV1LB05</accession>
<dbReference type="Gene3D" id="3.40.50.300">
    <property type="entry name" value="P-loop containing nucleotide triphosphate hydrolases"/>
    <property type="match status" value="1"/>
</dbReference>
<sequence>MTIKSIKIKNLLSYNEIYISRIEDINCVIGRNNTGKSNLLKLIKYFYYKLEKKDAPPPKLNNNYSSFGEISIEYDVTRISKIVNGYKNGNNKFFKQISNSLLKQTYYERLQYFLTESNDSKTFTLTLKINSDNSIKWSTKDTKTLNIINHLYPYFELETRHVDLYDWNKLWQLISKLKSFNVEKISSEEIIEFFDSKIGENSNSYSDYINKIKEITKTTKYRYKEKVLNFVKVGLDGQTFEIDGKKLESQSDGTNSFKYIEIFLSLLISLTRRDYITPIVFIDEAEIGLHPKKSELLIENLYEIYTSFKKTKKTYEQNKYATPYPNIFISTHSPNILKSIVKLFDSNQQVLHFSIKNECTHIRRMNSIYNDSRFLNIFNDNEARLFFSEFILFVEGATEQELFSNKGLFEKFNFLKKIDVYAKSDDVALKYINPSFSNASIPYLVLYDADKLFDFDNKNKKMKLLKDKINIRELKEKYEYTLYGSENNKIKNSINLTIELLEKKIFSTDQYNIEITNFDWNKFISIINNSFLFKDNYWIASTTIEGCLISEHSLKLFKLWILDEIRRNLNPKINNHINRMIMSKINTSIQTTQELLKTCEYLLTRTNIKQNIGKNERLFIHKIKNKLINILDTELTSLFSNKKTQSIALRIIFCGKSETLLAKHNKNYNNIIDKNFIKNLNDFQSQFKILKYLHSKTSGWVTDFMNFSVNYIDENSEDQKDFYENFKLIFPELYEIINKLRFR</sequence>
<dbReference type="SUPFAM" id="SSF52540">
    <property type="entry name" value="P-loop containing nucleoside triphosphate hydrolases"/>
    <property type="match status" value="1"/>
</dbReference>
<feature type="domain" description="Endonuclease GajA/Old nuclease/RecF-like AAA" evidence="1">
    <location>
        <begin position="1"/>
        <end position="336"/>
    </location>
</feature>
<keyword evidence="2" id="KW-0378">Hydrolase</keyword>
<organism evidence="2 3">
    <name type="scientific">Proteus genomosp. 6</name>
    <dbReference type="NCBI Taxonomy" id="1311820"/>
    <lineage>
        <taxon>Bacteria</taxon>
        <taxon>Pseudomonadati</taxon>
        <taxon>Pseudomonadota</taxon>
        <taxon>Gammaproteobacteria</taxon>
        <taxon>Enterobacterales</taxon>
        <taxon>Morganellaceae</taxon>
        <taxon>Proteus</taxon>
    </lineage>
</organism>
<comment type="caution">
    <text evidence="2">The sequence shown here is derived from an EMBL/GenBank/DDBJ whole genome shotgun (WGS) entry which is preliminary data.</text>
</comment>
<dbReference type="PANTHER" id="PTHR43581:SF4">
    <property type="entry name" value="ATP_GTP PHOSPHATASE"/>
    <property type="match status" value="1"/>
</dbReference>
<evidence type="ECO:0000259" key="1">
    <source>
        <dbReference type="Pfam" id="PF13175"/>
    </source>
</evidence>